<dbReference type="SUPFAM" id="SSF46785">
    <property type="entry name" value="Winged helix' DNA-binding domain"/>
    <property type="match status" value="1"/>
</dbReference>
<keyword evidence="2" id="KW-1185">Reference proteome</keyword>
<dbReference type="Proteomes" id="UP001225378">
    <property type="component" value="Chromosome"/>
</dbReference>
<dbReference type="PANTHER" id="PTHR33221">
    <property type="entry name" value="WINGED HELIX-TURN-HELIX TRANSCRIPTIONAL REGULATOR, RRF2 FAMILY"/>
    <property type="match status" value="1"/>
</dbReference>
<dbReference type="GO" id="GO:0003700">
    <property type="term" value="F:DNA-binding transcription factor activity"/>
    <property type="evidence" value="ECO:0007669"/>
    <property type="project" value="TreeGrafter"/>
</dbReference>
<dbReference type="PROSITE" id="PS01332">
    <property type="entry name" value="HTH_RRF2_1"/>
    <property type="match status" value="1"/>
</dbReference>
<dbReference type="GO" id="GO:0005829">
    <property type="term" value="C:cytosol"/>
    <property type="evidence" value="ECO:0007669"/>
    <property type="project" value="TreeGrafter"/>
</dbReference>
<proteinExistence type="predicted"/>
<dbReference type="CDD" id="cd00090">
    <property type="entry name" value="HTH_ARSR"/>
    <property type="match status" value="1"/>
</dbReference>
<dbReference type="InterPro" id="IPR036390">
    <property type="entry name" value="WH_DNA-bd_sf"/>
</dbReference>
<name>A0AAU7NRP2_9GAMM</name>
<dbReference type="RefSeq" id="WP_305907609.1">
    <property type="nucleotide sequence ID" value="NZ_CP157743.1"/>
</dbReference>
<dbReference type="EMBL" id="CP157743">
    <property type="protein sequence ID" value="XBS19651.1"/>
    <property type="molecule type" value="Genomic_DNA"/>
</dbReference>
<dbReference type="InterPro" id="IPR011991">
    <property type="entry name" value="ArsR-like_HTH"/>
</dbReference>
<dbReference type="Gene3D" id="1.10.10.10">
    <property type="entry name" value="Winged helix-like DNA-binding domain superfamily/Winged helix DNA-binding domain"/>
    <property type="match status" value="1"/>
</dbReference>
<organism evidence="1 2">
    <name type="scientific">Methylomarinum roseum</name>
    <dbReference type="NCBI Taxonomy" id="3067653"/>
    <lineage>
        <taxon>Bacteria</taxon>
        <taxon>Pseudomonadati</taxon>
        <taxon>Pseudomonadota</taxon>
        <taxon>Gammaproteobacteria</taxon>
        <taxon>Methylococcales</taxon>
        <taxon>Methylococcaceae</taxon>
        <taxon>Methylomarinum</taxon>
    </lineage>
</organism>
<protein>
    <submittedName>
        <fullName evidence="1">SUF system Fe-S cluster assembly regulator</fullName>
    </submittedName>
</protein>
<dbReference type="PROSITE" id="PS51197">
    <property type="entry name" value="HTH_RRF2_2"/>
    <property type="match status" value="1"/>
</dbReference>
<dbReference type="InterPro" id="IPR000944">
    <property type="entry name" value="Tscrpt_reg_Rrf2"/>
</dbReference>
<dbReference type="AlphaFoldDB" id="A0AAU7NRP2"/>
<gene>
    <name evidence="1" type="ORF">Q9L42_014965</name>
</gene>
<sequence>MLKLSKLTDYATVILSCMARDDSRVHAALEISEATGIAQPTVSKVLKMLVKAGVLSSVRGAKGGYALTRTPEKITVATVISAVEGPIALTECSQSHRSCEQASGCHIQGHWNLVNQKIFNALESVTLADMILPVRSPQEVAIPVTSLYR</sequence>
<evidence type="ECO:0000313" key="2">
    <source>
        <dbReference type="Proteomes" id="UP001225378"/>
    </source>
</evidence>
<evidence type="ECO:0000313" key="1">
    <source>
        <dbReference type="EMBL" id="XBS19651.1"/>
    </source>
</evidence>
<dbReference type="InterPro" id="IPR014290">
    <property type="entry name" value="SUF_FeS_clus_asmbl_reg"/>
</dbReference>
<dbReference type="PANTHER" id="PTHR33221:SF2">
    <property type="entry name" value="TRANSCRIPTIONAL REGULATOR"/>
    <property type="match status" value="1"/>
</dbReference>
<dbReference type="InterPro" id="IPR030489">
    <property type="entry name" value="TR_Rrf2-type_CS"/>
</dbReference>
<dbReference type="NCBIfam" id="TIGR02944">
    <property type="entry name" value="suf_reg_Xantho"/>
    <property type="match status" value="1"/>
</dbReference>
<dbReference type="InterPro" id="IPR036388">
    <property type="entry name" value="WH-like_DNA-bd_sf"/>
</dbReference>
<reference evidence="1 2" key="1">
    <citation type="journal article" date="2024" name="Microbiology">
        <title>Methylomarinum rosea sp. nov., a novel halophilic methanotrophic bacterium from the hypersaline Lake Elton.</title>
        <authorList>
            <person name="Suleimanov R.Z."/>
            <person name="Oshkin I.Y."/>
            <person name="Danilova O.V."/>
            <person name="Suzina N.E."/>
            <person name="Dedysh S.N."/>
        </authorList>
    </citation>
    <scope>NUCLEOTIDE SEQUENCE [LARGE SCALE GENOMIC DNA]</scope>
    <source>
        <strain evidence="1 2">Ch1-1</strain>
    </source>
</reference>
<dbReference type="KEGG" id="mech:Q9L42_014965"/>
<dbReference type="NCBIfam" id="TIGR00738">
    <property type="entry name" value="rrf2_super"/>
    <property type="match status" value="1"/>
</dbReference>
<dbReference type="Pfam" id="PF02082">
    <property type="entry name" value="Rrf2"/>
    <property type="match status" value="1"/>
</dbReference>
<accession>A0AAU7NRP2</accession>